<dbReference type="Proteomes" id="UP000299102">
    <property type="component" value="Unassembled WGS sequence"/>
</dbReference>
<dbReference type="STRING" id="151549.A0A4C1VS35"/>
<keyword evidence="2" id="KW-0732">Signal</keyword>
<dbReference type="Gene3D" id="3.40.50.410">
    <property type="entry name" value="von Willebrand factor, type A domain"/>
    <property type="match status" value="1"/>
</dbReference>
<dbReference type="GO" id="GO:0032991">
    <property type="term" value="C:protein-containing complex"/>
    <property type="evidence" value="ECO:0007669"/>
    <property type="project" value="UniProtKB-ARBA"/>
</dbReference>
<dbReference type="SMART" id="SM00327">
    <property type="entry name" value="VWA"/>
    <property type="match status" value="1"/>
</dbReference>
<dbReference type="Pfam" id="PF13519">
    <property type="entry name" value="VWA_2"/>
    <property type="match status" value="1"/>
</dbReference>
<dbReference type="SUPFAM" id="SSF53300">
    <property type="entry name" value="vWA-like"/>
    <property type="match status" value="1"/>
</dbReference>
<feature type="signal peptide" evidence="2">
    <location>
        <begin position="1"/>
        <end position="20"/>
    </location>
</feature>
<evidence type="ECO:0000259" key="4">
    <source>
        <dbReference type="PROSITE" id="PS51468"/>
    </source>
</evidence>
<dbReference type="InterPro" id="IPR050934">
    <property type="entry name" value="ITIH"/>
</dbReference>
<dbReference type="AlphaFoldDB" id="A0A4C1VS35"/>
<accession>A0A4C1VS35</accession>
<dbReference type="PANTHER" id="PTHR10338:SF108">
    <property type="entry name" value="INTER-ALPHA-TRYPSIN INHIBITOR HEAVY CHAIN H4-LIKE PROTEIN"/>
    <property type="match status" value="1"/>
</dbReference>
<dbReference type="PROSITE" id="PS51468">
    <property type="entry name" value="VIT"/>
    <property type="match status" value="1"/>
</dbReference>
<dbReference type="PANTHER" id="PTHR10338">
    <property type="entry name" value="INTER-ALPHA-TRYPSIN INHIBITOR HEAVY CHAIN FAMILY MEMBER"/>
    <property type="match status" value="1"/>
</dbReference>
<feature type="compositionally biased region" description="Polar residues" evidence="1">
    <location>
        <begin position="509"/>
        <end position="529"/>
    </location>
</feature>
<name>A0A4C1VS35_EUMVA</name>
<dbReference type="OrthoDB" id="299997at2759"/>
<feature type="region of interest" description="Disordered" evidence="1">
    <location>
        <begin position="507"/>
        <end position="534"/>
    </location>
</feature>
<evidence type="ECO:0000256" key="1">
    <source>
        <dbReference type="SAM" id="MobiDB-lite"/>
    </source>
</evidence>
<evidence type="ECO:0000313" key="6">
    <source>
        <dbReference type="Proteomes" id="UP000299102"/>
    </source>
</evidence>
<dbReference type="InterPro" id="IPR036465">
    <property type="entry name" value="vWFA_dom_sf"/>
</dbReference>
<gene>
    <name evidence="5" type="primary">Itih3</name>
    <name evidence="5" type="ORF">EVAR_24422_1</name>
</gene>
<organism evidence="5 6">
    <name type="scientific">Eumeta variegata</name>
    <name type="common">Bagworm moth</name>
    <name type="synonym">Eumeta japonica</name>
    <dbReference type="NCBI Taxonomy" id="151549"/>
    <lineage>
        <taxon>Eukaryota</taxon>
        <taxon>Metazoa</taxon>
        <taxon>Ecdysozoa</taxon>
        <taxon>Arthropoda</taxon>
        <taxon>Hexapoda</taxon>
        <taxon>Insecta</taxon>
        <taxon>Pterygota</taxon>
        <taxon>Neoptera</taxon>
        <taxon>Endopterygota</taxon>
        <taxon>Lepidoptera</taxon>
        <taxon>Glossata</taxon>
        <taxon>Ditrysia</taxon>
        <taxon>Tineoidea</taxon>
        <taxon>Psychidae</taxon>
        <taxon>Oiketicinae</taxon>
        <taxon>Eumeta</taxon>
    </lineage>
</organism>
<dbReference type="PROSITE" id="PS50234">
    <property type="entry name" value="VWFA"/>
    <property type="match status" value="1"/>
</dbReference>
<reference evidence="5 6" key="1">
    <citation type="journal article" date="2019" name="Commun. Biol.">
        <title>The bagworm genome reveals a unique fibroin gene that provides high tensile strength.</title>
        <authorList>
            <person name="Kono N."/>
            <person name="Nakamura H."/>
            <person name="Ohtoshi R."/>
            <person name="Tomita M."/>
            <person name="Numata K."/>
            <person name="Arakawa K."/>
        </authorList>
    </citation>
    <scope>NUCLEOTIDE SEQUENCE [LARGE SCALE GENOMIC DNA]</scope>
</reference>
<feature type="chain" id="PRO_5020035772" evidence="2">
    <location>
        <begin position="21"/>
        <end position="828"/>
    </location>
</feature>
<dbReference type="Pfam" id="PF13768">
    <property type="entry name" value="VWA_3"/>
    <property type="match status" value="1"/>
</dbReference>
<comment type="caution">
    <text evidence="5">The sequence shown here is derived from an EMBL/GenBank/DDBJ whole genome shotgun (WGS) entry which is preliminary data.</text>
</comment>
<dbReference type="InterPro" id="IPR013694">
    <property type="entry name" value="VIT"/>
</dbReference>
<proteinExistence type="predicted"/>
<keyword evidence="6" id="KW-1185">Reference proteome</keyword>
<evidence type="ECO:0000313" key="5">
    <source>
        <dbReference type="EMBL" id="GBP41503.1"/>
    </source>
</evidence>
<feature type="domain" description="VWFA" evidence="3">
    <location>
        <begin position="383"/>
        <end position="620"/>
    </location>
</feature>
<dbReference type="SMART" id="SM00609">
    <property type="entry name" value="VIT"/>
    <property type="match status" value="1"/>
</dbReference>
<evidence type="ECO:0000259" key="3">
    <source>
        <dbReference type="PROSITE" id="PS50234"/>
    </source>
</evidence>
<protein>
    <submittedName>
        <fullName evidence="5">Inter-alpha-trypsin inhibitor heavy chain H3</fullName>
    </submittedName>
</protein>
<feature type="domain" description="VIT" evidence="4">
    <location>
        <begin position="43"/>
        <end position="171"/>
    </location>
</feature>
<dbReference type="Pfam" id="PF08487">
    <property type="entry name" value="VIT"/>
    <property type="match status" value="1"/>
</dbReference>
<evidence type="ECO:0000256" key="2">
    <source>
        <dbReference type="SAM" id="SignalP"/>
    </source>
</evidence>
<dbReference type="InterPro" id="IPR002035">
    <property type="entry name" value="VWF_A"/>
</dbReference>
<sequence>MAHWSWLALTVSLCLWAARAHPAPAGDDETLVVTKIDATETTSEVQTPSTEGPTPPVKLTQMDVSSEVALRYAHTAVVTRVRNPARRAQETTFHVLLPETAFISGFTMTLDGKSYKAYVKEKEEASKIYNEAVSQGVGTALVSAKSVHTLDINFGPAVEFDPDLICISVPVPVLNSDLNPDLSFDSFPMKSSQRNSARDSNHFTVSVNVEPNTEAIFNLTYEELLERRIGVYKQAITLNPGVPVPQLTVRVHIKETQPITTLRVPELRSGNEIDANENDAQNTNAVIVRSENGREATVTFSPDLEEQRRLMAVYAEKARESRQNARNGLGFISVEHDHDQDVGALGQFVVQYDVDRSVNGEILVNNGYFVHFFAPNLPPLPKHVVFVLDTSGSMSGHKIDQLQEAMRSILSDLNSGDYFNIVEFDSYIKVHDLAEADTPEPTDHKRYYLGYDSDEAIDLKRPSPVTPLNIEKAKTIIGRLRAAGGTNIYKALNIAIDLVNRGINPPADASSTTEEATSELPTTVSVSTETNEDSARPEPIIIFLTDGDPTVGETNTHRIINHISEKNVGDNKATIFSLAFGEDADRTFLRKMSLRNEGFMRHIYEAADAALQLRDFYRQVASPLLSNVRFTYPPEQVKEDSLTKHKFRTYYLGSEAVVAGRLVPDQPIDFEPTIEGIGVVDDSKKRRTYRLKPKASTGTGDLPLERLWAYLTVKQLLDERDAADGEEAQNTFKQKALSIALRYEFVTPLTSLVVVKPNATSAVDPESVDKPAENSFGSSYQRSLLPMKWMGDLGATRMETQFTSTSSAPSRTYRLKETTKRSLAQMFA</sequence>
<dbReference type="EMBL" id="BGZK01000400">
    <property type="protein sequence ID" value="GBP41503.1"/>
    <property type="molecule type" value="Genomic_DNA"/>
</dbReference>